<protein>
    <submittedName>
        <fullName evidence="1">Uncharacterized protein</fullName>
    </submittedName>
</protein>
<dbReference type="RefSeq" id="XP_041194679.1">
    <property type="nucleotide sequence ID" value="XM_041338902.1"/>
</dbReference>
<dbReference type="EMBL" id="JABBWG010000010">
    <property type="protein sequence ID" value="KAG1819002.1"/>
    <property type="molecule type" value="Genomic_DNA"/>
</dbReference>
<proteinExistence type="predicted"/>
<dbReference type="OrthoDB" id="10360854at2759"/>
<dbReference type="Proteomes" id="UP000807769">
    <property type="component" value="Unassembled WGS sequence"/>
</dbReference>
<gene>
    <name evidence="1" type="ORF">BJ212DRAFT_1459473</name>
</gene>
<evidence type="ECO:0000313" key="2">
    <source>
        <dbReference type="Proteomes" id="UP000807769"/>
    </source>
</evidence>
<sequence>MDYCHDRSGGQDGPPNHRFAILASFYISSPFPLGCKCSVFCISIPPTRRWILASVEHSLGKICNSCIIFMLRYALCPIQHYGSCKTGAVHSTLSEGTWINSDIRKTIVDCK</sequence>
<name>A0A9P7JF78_9AGAM</name>
<comment type="caution">
    <text evidence="1">The sequence shown here is derived from an EMBL/GenBank/DDBJ whole genome shotgun (WGS) entry which is preliminary data.</text>
</comment>
<dbReference type="GeneID" id="64632918"/>
<organism evidence="1 2">
    <name type="scientific">Suillus subaureus</name>
    <dbReference type="NCBI Taxonomy" id="48587"/>
    <lineage>
        <taxon>Eukaryota</taxon>
        <taxon>Fungi</taxon>
        <taxon>Dikarya</taxon>
        <taxon>Basidiomycota</taxon>
        <taxon>Agaricomycotina</taxon>
        <taxon>Agaricomycetes</taxon>
        <taxon>Agaricomycetidae</taxon>
        <taxon>Boletales</taxon>
        <taxon>Suillineae</taxon>
        <taxon>Suillaceae</taxon>
        <taxon>Suillus</taxon>
    </lineage>
</organism>
<dbReference type="AlphaFoldDB" id="A0A9P7JF78"/>
<accession>A0A9P7JF78</accession>
<keyword evidence="2" id="KW-1185">Reference proteome</keyword>
<evidence type="ECO:0000313" key="1">
    <source>
        <dbReference type="EMBL" id="KAG1819002.1"/>
    </source>
</evidence>
<reference evidence="1" key="1">
    <citation type="journal article" date="2020" name="New Phytol.">
        <title>Comparative genomics reveals dynamic genome evolution in host specialist ectomycorrhizal fungi.</title>
        <authorList>
            <person name="Lofgren L.A."/>
            <person name="Nguyen N.H."/>
            <person name="Vilgalys R."/>
            <person name="Ruytinx J."/>
            <person name="Liao H.L."/>
            <person name="Branco S."/>
            <person name="Kuo A."/>
            <person name="LaButti K."/>
            <person name="Lipzen A."/>
            <person name="Andreopoulos W."/>
            <person name="Pangilinan J."/>
            <person name="Riley R."/>
            <person name="Hundley H."/>
            <person name="Na H."/>
            <person name="Barry K."/>
            <person name="Grigoriev I.V."/>
            <person name="Stajich J.E."/>
            <person name="Kennedy P.G."/>
        </authorList>
    </citation>
    <scope>NUCLEOTIDE SEQUENCE</scope>
    <source>
        <strain evidence="1">MN1</strain>
    </source>
</reference>